<organism evidence="2">
    <name type="scientific">Glycine soja</name>
    <name type="common">Wild soybean</name>
    <dbReference type="NCBI Taxonomy" id="3848"/>
    <lineage>
        <taxon>Eukaryota</taxon>
        <taxon>Viridiplantae</taxon>
        <taxon>Streptophyta</taxon>
        <taxon>Embryophyta</taxon>
        <taxon>Tracheophyta</taxon>
        <taxon>Spermatophyta</taxon>
        <taxon>Magnoliopsida</taxon>
        <taxon>eudicotyledons</taxon>
        <taxon>Gunneridae</taxon>
        <taxon>Pentapetalae</taxon>
        <taxon>rosids</taxon>
        <taxon>fabids</taxon>
        <taxon>Fabales</taxon>
        <taxon>Fabaceae</taxon>
        <taxon>Papilionoideae</taxon>
        <taxon>50 kb inversion clade</taxon>
        <taxon>NPAAA clade</taxon>
        <taxon>indigoferoid/millettioid clade</taxon>
        <taxon>Phaseoleae</taxon>
        <taxon>Glycine</taxon>
        <taxon>Glycine subgen. Soja</taxon>
    </lineage>
</organism>
<dbReference type="Gene3D" id="3.30.420.10">
    <property type="entry name" value="Ribonuclease H-like superfamily/Ribonuclease H"/>
    <property type="match status" value="1"/>
</dbReference>
<name>A0A0B2Q8T9_GLYSO</name>
<dbReference type="GO" id="GO:0004523">
    <property type="term" value="F:RNA-DNA hybrid ribonuclease activity"/>
    <property type="evidence" value="ECO:0007669"/>
    <property type="project" value="InterPro"/>
</dbReference>
<dbReference type="Proteomes" id="UP000053555">
    <property type="component" value="Unassembled WGS sequence"/>
</dbReference>
<sequence length="171" mass="19334">MVSRNKEALKSKEWTLWYTVNQIKKTQAIITTHTTTTPASTSSMREITWSLPSTNAIKLNLDGSSLGNPGPSGYGVLLQNSQGEWLQGFKGFWGHATNLYAKFIALLKGVQLAWDRGDRHVICKSNSLTALDILHQDDTMLHPYASIINQLKEFKTRNWTTSFVHTLRERN</sequence>
<dbReference type="InterPro" id="IPR036397">
    <property type="entry name" value="RNaseH_sf"/>
</dbReference>
<dbReference type="SUPFAM" id="SSF53098">
    <property type="entry name" value="Ribonuclease H-like"/>
    <property type="match status" value="1"/>
</dbReference>
<dbReference type="PANTHER" id="PTHR47723:SF19">
    <property type="entry name" value="POLYNUCLEOTIDYL TRANSFERASE, RIBONUCLEASE H-LIKE SUPERFAMILY PROTEIN"/>
    <property type="match status" value="1"/>
</dbReference>
<dbReference type="EMBL" id="KN660461">
    <property type="protein sequence ID" value="KHN16443.1"/>
    <property type="molecule type" value="Genomic_DNA"/>
</dbReference>
<dbReference type="InterPro" id="IPR012337">
    <property type="entry name" value="RNaseH-like_sf"/>
</dbReference>
<protein>
    <submittedName>
        <fullName evidence="2">Putative ribonuclease H protein</fullName>
    </submittedName>
</protein>
<dbReference type="InterPro" id="IPR053151">
    <property type="entry name" value="RNase_H-like"/>
</dbReference>
<dbReference type="InterPro" id="IPR044730">
    <property type="entry name" value="RNase_H-like_dom_plant"/>
</dbReference>
<evidence type="ECO:0000313" key="2">
    <source>
        <dbReference type="EMBL" id="KHN16443.1"/>
    </source>
</evidence>
<dbReference type="PROSITE" id="PS50879">
    <property type="entry name" value="RNASE_H_1"/>
    <property type="match status" value="1"/>
</dbReference>
<dbReference type="AlphaFoldDB" id="A0A0B2Q8T9"/>
<evidence type="ECO:0000259" key="1">
    <source>
        <dbReference type="PROSITE" id="PS50879"/>
    </source>
</evidence>
<gene>
    <name evidence="2" type="ORF">glysoja_043307</name>
</gene>
<dbReference type="GO" id="GO:0003676">
    <property type="term" value="F:nucleic acid binding"/>
    <property type="evidence" value="ECO:0007669"/>
    <property type="project" value="InterPro"/>
</dbReference>
<reference evidence="2" key="1">
    <citation type="submission" date="2014-07" db="EMBL/GenBank/DDBJ databases">
        <title>Identification of a novel salt tolerance gene in wild soybean by whole-genome sequencing.</title>
        <authorList>
            <person name="Lam H.-M."/>
            <person name="Qi X."/>
            <person name="Li M.-W."/>
            <person name="Liu X."/>
            <person name="Xie M."/>
            <person name="Ni M."/>
            <person name="Xu X."/>
        </authorList>
    </citation>
    <scope>NUCLEOTIDE SEQUENCE [LARGE SCALE GENOMIC DNA]</scope>
    <source>
        <tissue evidence="2">Root</tissue>
    </source>
</reference>
<dbReference type="InterPro" id="IPR002156">
    <property type="entry name" value="RNaseH_domain"/>
</dbReference>
<accession>A0A0B2Q8T9</accession>
<dbReference type="PANTHER" id="PTHR47723">
    <property type="entry name" value="OS05G0353850 PROTEIN"/>
    <property type="match status" value="1"/>
</dbReference>
<feature type="domain" description="RNase H type-1" evidence="1">
    <location>
        <begin position="53"/>
        <end position="171"/>
    </location>
</feature>
<dbReference type="Pfam" id="PF13456">
    <property type="entry name" value="RVT_3"/>
    <property type="match status" value="1"/>
</dbReference>
<proteinExistence type="predicted"/>
<dbReference type="CDD" id="cd06222">
    <property type="entry name" value="RNase_H_like"/>
    <property type="match status" value="1"/>
</dbReference>